<protein>
    <submittedName>
        <fullName evidence="1">Uncharacterized protein</fullName>
    </submittedName>
</protein>
<evidence type="ECO:0000313" key="1">
    <source>
        <dbReference type="EMBL" id="ARP51795.1"/>
    </source>
</evidence>
<organism evidence="1">
    <name type="scientific">Grapevine leafroll-associated virus 7</name>
    <dbReference type="NCBI Taxonomy" id="217615"/>
    <lineage>
        <taxon>Viruses</taxon>
        <taxon>Riboviria</taxon>
        <taxon>Orthornavirae</taxon>
        <taxon>Kitrinoviricota</taxon>
        <taxon>Alsuviricetes</taxon>
        <taxon>Martellivirales</taxon>
        <taxon>Closteroviridae</taxon>
        <taxon>Velarivirus</taxon>
        <taxon>Velarivirus septemvitis</taxon>
    </lineage>
</organism>
<reference evidence="1" key="1">
    <citation type="submission" date="2017-03" db="EMBL/GenBank/DDBJ databases">
        <authorList>
            <person name="Rasool S."/>
            <person name="Al Rwahnih M."/>
            <person name="Naz S."/>
        </authorList>
    </citation>
    <scope>NUCLEOTIDE SEQUENCE</scope>
    <source>
        <strain evidence="1">Q4</strain>
    </source>
</reference>
<proteinExistence type="predicted"/>
<dbReference type="EMBL" id="KY940820">
    <property type="protein sequence ID" value="ARP51795.1"/>
    <property type="molecule type" value="Genomic_RNA"/>
</dbReference>
<name>A0A5A4DSS8_9CLOS</name>
<accession>A0A5A4DSS8</accession>
<gene>
    <name evidence="1" type="primary">ORF2</name>
</gene>
<sequence length="35" mass="4283">MYILYEICVYLLVCAYVILKRPSEDELINFKRKDK</sequence>